<protein>
    <submittedName>
        <fullName evidence="1">Selenium-dependent hydroxylase accessory protein YqeC</fullName>
    </submittedName>
</protein>
<sequence length="239" mass="24946">MLFSALGVQCGDLVCAVGGGGKTSLLRALSRAATQRGLTAVLTTTTHMQAPEPGVPLCSAFDPDRLRALLDAHGFCMLGHAEGRRLSSAPGTDFARLRGLADVTLCEADGAHCLSCKAPAGHEPALPPEASLVVGVMGVTALGLPIAEGCHRPHIVARVLDVPQETPLAPEHAALLLTSPLGQRKGVPDGARYVALINQADSPERLEQALHIARLCERRGVRAVVTAFHRGDSPLYSTP</sequence>
<dbReference type="Pfam" id="PF19842">
    <property type="entry name" value="YqeC"/>
    <property type="match status" value="1"/>
</dbReference>
<organism evidence="1 2">
    <name type="scientific">Candidatus Onthenecus intestinigallinarum</name>
    <dbReference type="NCBI Taxonomy" id="2840875"/>
    <lineage>
        <taxon>Bacteria</taxon>
        <taxon>Bacillati</taxon>
        <taxon>Bacillota</taxon>
        <taxon>Clostridia</taxon>
        <taxon>Eubacteriales</taxon>
        <taxon>Candidatus Onthenecus</taxon>
    </lineage>
</organism>
<proteinExistence type="predicted"/>
<reference evidence="1" key="1">
    <citation type="submission" date="2020-10" db="EMBL/GenBank/DDBJ databases">
        <authorList>
            <person name="Gilroy R."/>
        </authorList>
    </citation>
    <scope>NUCLEOTIDE SEQUENCE</scope>
    <source>
        <strain evidence="1">ChiSxjej2B14-6234</strain>
    </source>
</reference>
<dbReference type="InterPro" id="IPR017587">
    <property type="entry name" value="YqeC"/>
</dbReference>
<dbReference type="NCBIfam" id="TIGR03172">
    <property type="entry name" value="selenium cofactor biosynthesis protein YqeC"/>
    <property type="match status" value="1"/>
</dbReference>
<comment type="caution">
    <text evidence="1">The sequence shown here is derived from an EMBL/GenBank/DDBJ whole genome shotgun (WGS) entry which is preliminary data.</text>
</comment>
<evidence type="ECO:0000313" key="2">
    <source>
        <dbReference type="Proteomes" id="UP000886887"/>
    </source>
</evidence>
<dbReference type="AlphaFoldDB" id="A0A9D1CPZ0"/>
<name>A0A9D1CPZ0_9FIRM</name>
<reference evidence="1" key="2">
    <citation type="journal article" date="2021" name="PeerJ">
        <title>Extensive microbial diversity within the chicken gut microbiome revealed by metagenomics and culture.</title>
        <authorList>
            <person name="Gilroy R."/>
            <person name="Ravi A."/>
            <person name="Getino M."/>
            <person name="Pursley I."/>
            <person name="Horton D.L."/>
            <person name="Alikhan N.F."/>
            <person name="Baker D."/>
            <person name="Gharbi K."/>
            <person name="Hall N."/>
            <person name="Watson M."/>
            <person name="Adriaenssens E.M."/>
            <person name="Foster-Nyarko E."/>
            <person name="Jarju S."/>
            <person name="Secka A."/>
            <person name="Antonio M."/>
            <person name="Oren A."/>
            <person name="Chaudhuri R.R."/>
            <person name="La Ragione R."/>
            <person name="Hildebrand F."/>
            <person name="Pallen M.J."/>
        </authorList>
    </citation>
    <scope>NUCLEOTIDE SEQUENCE</scope>
    <source>
        <strain evidence="1">ChiSxjej2B14-6234</strain>
    </source>
</reference>
<evidence type="ECO:0000313" key="1">
    <source>
        <dbReference type="EMBL" id="HIQ70897.1"/>
    </source>
</evidence>
<accession>A0A9D1CPZ0</accession>
<gene>
    <name evidence="1" type="primary">yqeC</name>
    <name evidence="1" type="ORF">IAB73_01645</name>
</gene>
<dbReference type="Proteomes" id="UP000886887">
    <property type="component" value="Unassembled WGS sequence"/>
</dbReference>
<dbReference type="EMBL" id="DVFJ01000006">
    <property type="protein sequence ID" value="HIQ70897.1"/>
    <property type="molecule type" value="Genomic_DNA"/>
</dbReference>